<dbReference type="Proteomes" id="UP001211907">
    <property type="component" value="Unassembled WGS sequence"/>
</dbReference>
<keyword evidence="1" id="KW-0521">NADP</keyword>
<dbReference type="EMBL" id="JADGJH010004171">
    <property type="protein sequence ID" value="KAJ3086916.1"/>
    <property type="molecule type" value="Genomic_DNA"/>
</dbReference>
<keyword evidence="5" id="KW-1185">Reference proteome</keyword>
<dbReference type="InterPro" id="IPR011032">
    <property type="entry name" value="GroES-like_sf"/>
</dbReference>
<dbReference type="AlphaFoldDB" id="A0AAD5SMS8"/>
<dbReference type="PANTHER" id="PTHR43981">
    <property type="entry name" value="ENOYL-[ACYL-CARRIER-PROTEIN] REDUCTASE, MITOCHONDRIAL"/>
    <property type="match status" value="1"/>
</dbReference>
<keyword evidence="2" id="KW-0560">Oxidoreductase</keyword>
<gene>
    <name evidence="4" type="primary">ETR1</name>
    <name evidence="4" type="ORF">HK100_008535</name>
</gene>
<dbReference type="GO" id="GO:0016491">
    <property type="term" value="F:oxidoreductase activity"/>
    <property type="evidence" value="ECO:0007669"/>
    <property type="project" value="UniProtKB-KW"/>
</dbReference>
<comment type="caution">
    <text evidence="4">The sequence shown here is derived from an EMBL/GenBank/DDBJ whole genome shotgun (WGS) entry which is preliminary data.</text>
</comment>
<accession>A0AAD5SMS8</accession>
<dbReference type="PANTHER" id="PTHR43981:SF2">
    <property type="entry name" value="ENOYL-[ACYL-CARRIER-PROTEIN] REDUCTASE, MITOCHONDRIAL"/>
    <property type="match status" value="1"/>
</dbReference>
<evidence type="ECO:0000313" key="4">
    <source>
        <dbReference type="EMBL" id="KAJ3086916.1"/>
    </source>
</evidence>
<protein>
    <submittedName>
        <fullName evidence="4">Mitochondrial 2-enoyl thioester reductase</fullName>
    </submittedName>
</protein>
<dbReference type="Gene3D" id="3.90.180.10">
    <property type="entry name" value="Medium-chain alcohol dehydrogenases, catalytic domain"/>
    <property type="match status" value="1"/>
</dbReference>
<reference evidence="4" key="1">
    <citation type="submission" date="2020-05" db="EMBL/GenBank/DDBJ databases">
        <title>Phylogenomic resolution of chytrid fungi.</title>
        <authorList>
            <person name="Stajich J.E."/>
            <person name="Amses K."/>
            <person name="Simmons R."/>
            <person name="Seto K."/>
            <person name="Myers J."/>
            <person name="Bonds A."/>
            <person name="Quandt C.A."/>
            <person name="Barry K."/>
            <person name="Liu P."/>
            <person name="Grigoriev I."/>
            <person name="Longcore J.E."/>
            <person name="James T.Y."/>
        </authorList>
    </citation>
    <scope>NUCLEOTIDE SEQUENCE</scope>
    <source>
        <strain evidence="4">JEL0513</strain>
    </source>
</reference>
<sequence>MQIDASNSRPKPFYRLKNRVASIPLPTTNPNQNITIKFLASPINPSDVNMVQGTYPIFPKFQKGLIPGDDQFAVGGSEGVAEIVAVDETAKGEKVEDWVRIGSRVVMRNAGF</sequence>
<feature type="non-terminal residue" evidence="4">
    <location>
        <position position="112"/>
    </location>
</feature>
<dbReference type="Pfam" id="PF08240">
    <property type="entry name" value="ADH_N"/>
    <property type="match status" value="1"/>
</dbReference>
<organism evidence="4 5">
    <name type="scientific">Physocladia obscura</name>
    <dbReference type="NCBI Taxonomy" id="109957"/>
    <lineage>
        <taxon>Eukaryota</taxon>
        <taxon>Fungi</taxon>
        <taxon>Fungi incertae sedis</taxon>
        <taxon>Chytridiomycota</taxon>
        <taxon>Chytridiomycota incertae sedis</taxon>
        <taxon>Chytridiomycetes</taxon>
        <taxon>Chytridiales</taxon>
        <taxon>Chytriomycetaceae</taxon>
        <taxon>Physocladia</taxon>
    </lineage>
</organism>
<dbReference type="SUPFAM" id="SSF50129">
    <property type="entry name" value="GroES-like"/>
    <property type="match status" value="1"/>
</dbReference>
<dbReference type="GO" id="GO:0005739">
    <property type="term" value="C:mitochondrion"/>
    <property type="evidence" value="ECO:0007669"/>
    <property type="project" value="TreeGrafter"/>
</dbReference>
<evidence type="ECO:0000313" key="5">
    <source>
        <dbReference type="Proteomes" id="UP001211907"/>
    </source>
</evidence>
<dbReference type="InterPro" id="IPR051034">
    <property type="entry name" value="Mito_Enoyl-ACP_Reductase"/>
</dbReference>
<evidence type="ECO:0000259" key="3">
    <source>
        <dbReference type="Pfam" id="PF08240"/>
    </source>
</evidence>
<evidence type="ECO:0000256" key="2">
    <source>
        <dbReference type="ARBA" id="ARBA00023002"/>
    </source>
</evidence>
<feature type="domain" description="Alcohol dehydrogenase-like N-terminal" evidence="3">
    <location>
        <begin position="32"/>
        <end position="106"/>
    </location>
</feature>
<name>A0AAD5SMS8_9FUNG</name>
<proteinExistence type="predicted"/>
<evidence type="ECO:0000256" key="1">
    <source>
        <dbReference type="ARBA" id="ARBA00022857"/>
    </source>
</evidence>
<dbReference type="GO" id="GO:0006631">
    <property type="term" value="P:fatty acid metabolic process"/>
    <property type="evidence" value="ECO:0007669"/>
    <property type="project" value="TreeGrafter"/>
</dbReference>
<dbReference type="InterPro" id="IPR013154">
    <property type="entry name" value="ADH-like_N"/>
</dbReference>